<dbReference type="Proteomes" id="UP001164965">
    <property type="component" value="Chromosome"/>
</dbReference>
<dbReference type="EMBL" id="CP110615">
    <property type="protein sequence ID" value="UZJ25353.1"/>
    <property type="molecule type" value="Genomic_DNA"/>
</dbReference>
<feature type="region of interest" description="Disordered" evidence="1">
    <location>
        <begin position="104"/>
        <end position="139"/>
    </location>
</feature>
<dbReference type="RefSeq" id="WP_265383458.1">
    <property type="nucleotide sequence ID" value="NZ_CP110615.1"/>
</dbReference>
<protein>
    <submittedName>
        <fullName evidence="2">Uncharacterized protein</fullName>
    </submittedName>
</protein>
<gene>
    <name evidence="2" type="ORF">RHODO2019_02410</name>
</gene>
<sequence length="250" mass="26171">MTRPVRASSRSQERIGGLRGLGPDFLVPPAALDRLSLTGDRGGVVLGSDQNGGAVQLNLLRSTPTRVVLLGGLYLARQVVLRAAATGAAVVIATGRPAAWAPVLRATGSSPGGRDTDPTGPVQLRGLQPDTLPRPSEDHPLLVVHDGSAVPQELYPPRSGWQTTAYVLPYLHPQVGTTASGADLALVQRLPVGQAQLAGRMWRLRPSAVQSLATLTDDGLAAIGTDLWLPLRLVTTPLESALLGPVRRGD</sequence>
<evidence type="ECO:0000256" key="1">
    <source>
        <dbReference type="SAM" id="MobiDB-lite"/>
    </source>
</evidence>
<evidence type="ECO:0000313" key="3">
    <source>
        <dbReference type="Proteomes" id="UP001164965"/>
    </source>
</evidence>
<keyword evidence="3" id="KW-1185">Reference proteome</keyword>
<reference evidence="2" key="1">
    <citation type="submission" date="2022-10" db="EMBL/GenBank/DDBJ databases">
        <title>Rhodococcus sp.75.</title>
        <authorList>
            <person name="Sun M."/>
        </authorList>
    </citation>
    <scope>NUCLEOTIDE SEQUENCE</scope>
    <source>
        <strain evidence="2">75</strain>
    </source>
</reference>
<name>A0ABY6P1F4_9NOCA</name>
<organism evidence="2 3">
    <name type="scientific">Rhodococcus antarcticus</name>
    <dbReference type="NCBI Taxonomy" id="2987751"/>
    <lineage>
        <taxon>Bacteria</taxon>
        <taxon>Bacillati</taxon>
        <taxon>Actinomycetota</taxon>
        <taxon>Actinomycetes</taxon>
        <taxon>Mycobacteriales</taxon>
        <taxon>Nocardiaceae</taxon>
        <taxon>Rhodococcus</taxon>
    </lineage>
</organism>
<evidence type="ECO:0000313" key="2">
    <source>
        <dbReference type="EMBL" id="UZJ25353.1"/>
    </source>
</evidence>
<accession>A0ABY6P1F4</accession>
<proteinExistence type="predicted"/>